<sequence length="99" mass="11287">MRNEMIIVSNTQQCKLFFERKVVLRSSQTGRVVSRLRTDGLDKMRQKLFWRLVLGWLLLLLAANLQASPVTAMDIVGREVPLQQPAKRVILADARAIQA</sequence>
<name>A0A855F1L6_RAOOR</name>
<reference evidence="1 2" key="1">
    <citation type="submission" date="2017-07" db="EMBL/GenBank/DDBJ databases">
        <title>Raoultella ornithinolytica strain HH3 draft genome.</title>
        <authorList>
            <person name="Duceppe M.-O."/>
            <person name="Huang H."/>
            <person name="Phipps-Todd B."/>
        </authorList>
    </citation>
    <scope>NUCLEOTIDE SEQUENCE [LARGE SCALE GENOMIC DNA]</scope>
    <source>
        <strain evidence="1 2">HH3</strain>
    </source>
</reference>
<dbReference type="EMBL" id="NKYI01000016">
    <property type="protein sequence ID" value="PIK84910.1"/>
    <property type="molecule type" value="Genomic_DNA"/>
</dbReference>
<dbReference type="RefSeq" id="WP_099843183.1">
    <property type="nucleotide sequence ID" value="NZ_NKYI01000016.1"/>
</dbReference>
<gene>
    <name evidence="1" type="ORF">CFY86_09440</name>
</gene>
<evidence type="ECO:0000313" key="2">
    <source>
        <dbReference type="Proteomes" id="UP000229713"/>
    </source>
</evidence>
<dbReference type="Proteomes" id="UP000229713">
    <property type="component" value="Unassembled WGS sequence"/>
</dbReference>
<proteinExistence type="predicted"/>
<accession>A0A855F1L6</accession>
<protein>
    <submittedName>
        <fullName evidence="1">Uncharacterized protein</fullName>
    </submittedName>
</protein>
<evidence type="ECO:0000313" key="1">
    <source>
        <dbReference type="EMBL" id="PIK84910.1"/>
    </source>
</evidence>
<dbReference type="AlphaFoldDB" id="A0A855F1L6"/>
<comment type="caution">
    <text evidence="1">The sequence shown here is derived from an EMBL/GenBank/DDBJ whole genome shotgun (WGS) entry which is preliminary data.</text>
</comment>
<organism evidence="1 2">
    <name type="scientific">Raoultella ornithinolytica</name>
    <name type="common">Klebsiella ornithinolytica</name>
    <dbReference type="NCBI Taxonomy" id="54291"/>
    <lineage>
        <taxon>Bacteria</taxon>
        <taxon>Pseudomonadati</taxon>
        <taxon>Pseudomonadota</taxon>
        <taxon>Gammaproteobacteria</taxon>
        <taxon>Enterobacterales</taxon>
        <taxon>Enterobacteriaceae</taxon>
        <taxon>Klebsiella/Raoultella group</taxon>
        <taxon>Raoultella</taxon>
    </lineage>
</organism>